<evidence type="ECO:0000313" key="1">
    <source>
        <dbReference type="EMBL" id="KAF4422209.1"/>
    </source>
</evidence>
<dbReference type="InterPro" id="IPR036716">
    <property type="entry name" value="Pest_crys_N_sf"/>
</dbReference>
<dbReference type="Proteomes" id="UP000536711">
    <property type="component" value="Unassembled WGS sequence"/>
</dbReference>
<dbReference type="GO" id="GO:0090729">
    <property type="term" value="F:toxin activity"/>
    <property type="evidence" value="ECO:0007669"/>
    <property type="project" value="InterPro"/>
</dbReference>
<keyword evidence="2" id="KW-1185">Reference proteome</keyword>
<dbReference type="SUPFAM" id="SSF56849">
    <property type="entry name" value="delta-Endotoxin (insectocide), N-terminal domain"/>
    <property type="match status" value="1"/>
</dbReference>
<dbReference type="Gene3D" id="1.20.190.10">
    <property type="entry name" value="Pesticidal crystal protein, N-terminal domain"/>
    <property type="match status" value="1"/>
</dbReference>
<dbReference type="AlphaFoldDB" id="A0A8H4NLB4"/>
<comment type="caution">
    <text evidence="1">The sequence shown here is derived from an EMBL/GenBank/DDBJ whole genome shotgun (WGS) entry which is preliminary data.</text>
</comment>
<dbReference type="EMBL" id="JAADJF010000341">
    <property type="protein sequence ID" value="KAF4422209.1"/>
    <property type="molecule type" value="Genomic_DNA"/>
</dbReference>
<gene>
    <name evidence="1" type="ORF">FACUT_10686</name>
</gene>
<reference evidence="1 2" key="1">
    <citation type="submission" date="2020-01" db="EMBL/GenBank/DDBJ databases">
        <title>Identification and distribution of gene clusters putatively required for synthesis of sphingolipid metabolism inhibitors in phylogenetically diverse species of the filamentous fungus Fusarium.</title>
        <authorList>
            <person name="Kim H.-S."/>
            <person name="Busman M."/>
            <person name="Brown D.W."/>
            <person name="Divon H."/>
            <person name="Uhlig S."/>
            <person name="Proctor R.H."/>
        </authorList>
    </citation>
    <scope>NUCLEOTIDE SEQUENCE [LARGE SCALE GENOMIC DNA]</scope>
    <source>
        <strain evidence="1 2">NRRL 13308</strain>
    </source>
</reference>
<proteinExistence type="predicted"/>
<name>A0A8H4NLB4_9HYPO</name>
<sequence length="508" mass="57477">MISDEFNQGLKTTHDVLKTASISTPGLYLPNENINSDNVGEVSKVVICAALSDVPIIGSLLSGLLDAFWPGGSDIWDSIKGKVEALVDEKIQQHEATMMRQKLHGIYLVLKNWTDQPPLSQARNFHSTLTFLCLEAPSFIENESPWYCLPFIIPFGTLYISALWTRCKYCVDIDGTDSSKAKYEKNLAKAIKDFHDTVARARSQCIEKRKKEITHEEWKYMNGSTYHEVEDKRANSKLSISSDWALSDTSKAKLFEQLNYDIDTQYGVQLDKILAPTRLWERYNPGYEGHIQYYQHVEYPQWLWDGISPKTTRFETSWFSLNKGKLDRIVCYHTEIGGNKQVVGMQLGYGEWHQLSIGRKRGTCTSMYINYNEELVSVRATVSKKYHTLETIQFTKARQTSDSQGRAKFDNYSSIGNAREIVIPAGLGLVASLALLAAQTNTTDELHFTHNSETSEPHTTSMIGASGWSYDDDNEGFIGLFRPIFGCWEKVARDGGSTWSLSDPRPGF</sequence>
<dbReference type="OrthoDB" id="5065185at2759"/>
<organism evidence="1 2">
    <name type="scientific">Fusarium acutatum</name>
    <dbReference type="NCBI Taxonomy" id="78861"/>
    <lineage>
        <taxon>Eukaryota</taxon>
        <taxon>Fungi</taxon>
        <taxon>Dikarya</taxon>
        <taxon>Ascomycota</taxon>
        <taxon>Pezizomycotina</taxon>
        <taxon>Sordariomycetes</taxon>
        <taxon>Hypocreomycetidae</taxon>
        <taxon>Hypocreales</taxon>
        <taxon>Nectriaceae</taxon>
        <taxon>Fusarium</taxon>
        <taxon>Fusarium fujikuroi species complex</taxon>
    </lineage>
</organism>
<protein>
    <submittedName>
        <fullName evidence="1">Twin-arginine translocation pathway signal</fullName>
    </submittedName>
</protein>
<evidence type="ECO:0000313" key="2">
    <source>
        <dbReference type="Proteomes" id="UP000536711"/>
    </source>
</evidence>
<accession>A0A8H4NLB4</accession>